<dbReference type="EMBL" id="BMJJ01000003">
    <property type="protein sequence ID" value="GGD12068.1"/>
    <property type="molecule type" value="Genomic_DNA"/>
</dbReference>
<keyword evidence="2" id="KW-1185">Reference proteome</keyword>
<organism evidence="1 2">
    <name type="scientific">Aureimonas glaciei</name>
    <dbReference type="NCBI Taxonomy" id="1776957"/>
    <lineage>
        <taxon>Bacteria</taxon>
        <taxon>Pseudomonadati</taxon>
        <taxon>Pseudomonadota</taxon>
        <taxon>Alphaproteobacteria</taxon>
        <taxon>Hyphomicrobiales</taxon>
        <taxon>Aurantimonadaceae</taxon>
        <taxon>Aureimonas</taxon>
    </lineage>
</organism>
<dbReference type="InterPro" id="IPR011231">
    <property type="entry name" value="Phage_VT1-Sakai_H0018"/>
</dbReference>
<name>A0A916XU93_9HYPH</name>
<evidence type="ECO:0008006" key="3">
    <source>
        <dbReference type="Google" id="ProtNLM"/>
    </source>
</evidence>
<evidence type="ECO:0000313" key="1">
    <source>
        <dbReference type="EMBL" id="GGD12068.1"/>
    </source>
</evidence>
<dbReference type="PIRSF" id="PIRSF030771">
    <property type="entry name" value="UCP030771"/>
    <property type="match status" value="1"/>
</dbReference>
<dbReference type="Pfam" id="PF09956">
    <property type="entry name" value="Phage_cement_2"/>
    <property type="match status" value="1"/>
</dbReference>
<dbReference type="AlphaFoldDB" id="A0A916XU93"/>
<protein>
    <recommendedName>
        <fullName evidence="3">DUF2190 family protein</fullName>
    </recommendedName>
</protein>
<accession>A0A916XU93</accession>
<reference evidence="1" key="2">
    <citation type="submission" date="2020-09" db="EMBL/GenBank/DDBJ databases">
        <authorList>
            <person name="Sun Q."/>
            <person name="Zhou Y."/>
        </authorList>
    </citation>
    <scope>NUCLEOTIDE SEQUENCE</scope>
    <source>
        <strain evidence="1">CGMCC 1.15493</strain>
    </source>
</reference>
<dbReference type="RefSeq" id="WP_188849857.1">
    <property type="nucleotide sequence ID" value="NZ_BMJJ01000003.1"/>
</dbReference>
<comment type="caution">
    <text evidence="1">The sequence shown here is derived from an EMBL/GenBank/DDBJ whole genome shotgun (WGS) entry which is preliminary data.</text>
</comment>
<gene>
    <name evidence="1" type="ORF">GCM10011335_13720</name>
</gene>
<dbReference type="Proteomes" id="UP000613160">
    <property type="component" value="Unassembled WGS sequence"/>
</dbReference>
<sequence>MKNFKQHGVNLTVDAPYSVVSGGGVLVGTKLFGVASDGAAEGETVVIVTEGVFAVVKPLTDVFAIGSPVYWNNATKVFTATATGNAYVGVAYTAAPNPSDTVEVRLNGFIA</sequence>
<proteinExistence type="predicted"/>
<evidence type="ECO:0000313" key="2">
    <source>
        <dbReference type="Proteomes" id="UP000613160"/>
    </source>
</evidence>
<reference evidence="1" key="1">
    <citation type="journal article" date="2014" name="Int. J. Syst. Evol. Microbiol.">
        <title>Complete genome sequence of Corynebacterium casei LMG S-19264T (=DSM 44701T), isolated from a smear-ripened cheese.</title>
        <authorList>
            <consortium name="US DOE Joint Genome Institute (JGI-PGF)"/>
            <person name="Walter F."/>
            <person name="Albersmeier A."/>
            <person name="Kalinowski J."/>
            <person name="Ruckert C."/>
        </authorList>
    </citation>
    <scope>NUCLEOTIDE SEQUENCE</scope>
    <source>
        <strain evidence="1">CGMCC 1.15493</strain>
    </source>
</reference>